<dbReference type="Pfam" id="PF06441">
    <property type="entry name" value="EHN"/>
    <property type="match status" value="1"/>
</dbReference>
<dbReference type="Gene3D" id="3.40.50.1820">
    <property type="entry name" value="alpha/beta hydrolase"/>
    <property type="match status" value="1"/>
</dbReference>
<dbReference type="PRINTS" id="PR00412">
    <property type="entry name" value="EPOXHYDRLASE"/>
</dbReference>
<dbReference type="Proteomes" id="UP000530424">
    <property type="component" value="Unassembled WGS sequence"/>
</dbReference>
<dbReference type="RefSeq" id="WP_179669640.1">
    <property type="nucleotide sequence ID" value="NZ_JACCFP010000001.1"/>
</dbReference>
<name>A0A853C686_9ACTN</name>
<comment type="similarity">
    <text evidence="1">Belongs to the peptidase S33 family.</text>
</comment>
<feature type="active site" description="Nucleophile" evidence="4">
    <location>
        <position position="185"/>
    </location>
</feature>
<dbReference type="SUPFAM" id="SSF53474">
    <property type="entry name" value="alpha/beta-Hydrolases"/>
    <property type="match status" value="1"/>
</dbReference>
<dbReference type="PANTHER" id="PTHR21661">
    <property type="entry name" value="EPOXIDE HYDROLASE 1-RELATED"/>
    <property type="match status" value="1"/>
</dbReference>
<keyword evidence="7" id="KW-1185">Reference proteome</keyword>
<sequence>MGAATAGHRAVHEFRIEVPDADLRDLRARLLRSRLPDDFANEDWNQGFNTDYLRELVAYWADEYDWREQERRMNELPQFRTEIDGLPIHYVHVRGVGPAPQPLLLHHGWPETFWDLAKVIGPLSDPAAHGGDPADAFDVVLMSLPGHAWSSPLRREGLNFWSAADLEVVLMERLGYDRFFTAGGDWGACAVEYLGHAYADRVRGLYCHMPVQLSQDDDFHGDAIPGMPYGPDAMPAPEVFAADEKHWLLHNERIMNEEYGYAWMHFTKPQTVANALNDSPAGIASWLLEKRRSWAQTGGDIESVWSKDDLCTTASIYWFTQTIGTSMRFYREQLRNAWRPSHGRFPVVEAPSAVAVYPGEIAPYMPRAWTEKYFNLQSYREHDRGGHFAAAEVPDLFIGDVREFFRTLR</sequence>
<reference evidence="6 7" key="1">
    <citation type="submission" date="2020-07" db="EMBL/GenBank/DDBJ databases">
        <title>Sequencing the genomes of 1000 actinobacteria strains.</title>
        <authorList>
            <person name="Klenk H.-P."/>
        </authorList>
    </citation>
    <scope>NUCLEOTIDE SEQUENCE [LARGE SCALE GENOMIC DNA]</scope>
    <source>
        <strain evidence="6 7">DSM 103833</strain>
    </source>
</reference>
<dbReference type="InterPro" id="IPR016292">
    <property type="entry name" value="Epoxide_hydrolase"/>
</dbReference>
<evidence type="ECO:0000313" key="6">
    <source>
        <dbReference type="EMBL" id="NYJ03355.1"/>
    </source>
</evidence>
<proteinExistence type="inferred from homology"/>
<accession>A0A853C686</accession>
<evidence type="ECO:0000313" key="7">
    <source>
        <dbReference type="Proteomes" id="UP000530424"/>
    </source>
</evidence>
<keyword evidence="3" id="KW-0378">Hydrolase</keyword>
<dbReference type="InterPro" id="IPR029058">
    <property type="entry name" value="AB_hydrolase_fold"/>
</dbReference>
<dbReference type="GO" id="GO:0097176">
    <property type="term" value="P:epoxide metabolic process"/>
    <property type="evidence" value="ECO:0007669"/>
    <property type="project" value="TreeGrafter"/>
</dbReference>
<dbReference type="EMBL" id="JACCFP010000001">
    <property type="protein sequence ID" value="NYJ03355.1"/>
    <property type="molecule type" value="Genomic_DNA"/>
</dbReference>
<feature type="active site" description="Proton acceptor" evidence="4">
    <location>
        <position position="387"/>
    </location>
</feature>
<dbReference type="PANTHER" id="PTHR21661:SF35">
    <property type="entry name" value="EPOXIDE HYDROLASE"/>
    <property type="match status" value="1"/>
</dbReference>
<feature type="domain" description="Epoxide hydrolase N-terminal" evidence="5">
    <location>
        <begin position="12"/>
        <end position="115"/>
    </location>
</feature>
<evidence type="ECO:0000256" key="1">
    <source>
        <dbReference type="ARBA" id="ARBA00010088"/>
    </source>
</evidence>
<dbReference type="GO" id="GO:0004301">
    <property type="term" value="F:epoxide hydrolase activity"/>
    <property type="evidence" value="ECO:0007669"/>
    <property type="project" value="TreeGrafter"/>
</dbReference>
<dbReference type="InterPro" id="IPR000639">
    <property type="entry name" value="Epox_hydrolase-like"/>
</dbReference>
<keyword evidence="2" id="KW-0058">Aromatic hydrocarbons catabolism</keyword>
<evidence type="ECO:0000256" key="3">
    <source>
        <dbReference type="ARBA" id="ARBA00022801"/>
    </source>
</evidence>
<evidence type="ECO:0000259" key="5">
    <source>
        <dbReference type="Pfam" id="PF06441"/>
    </source>
</evidence>
<evidence type="ECO:0000256" key="2">
    <source>
        <dbReference type="ARBA" id="ARBA00022797"/>
    </source>
</evidence>
<dbReference type="InterPro" id="IPR010497">
    <property type="entry name" value="Epoxide_hydro_N"/>
</dbReference>
<comment type="caution">
    <text evidence="6">The sequence shown here is derived from an EMBL/GenBank/DDBJ whole genome shotgun (WGS) entry which is preliminary data.</text>
</comment>
<dbReference type="AlphaFoldDB" id="A0A853C686"/>
<organism evidence="6 7">
    <name type="scientific">Nocardioides thalensis</name>
    <dbReference type="NCBI Taxonomy" id="1914755"/>
    <lineage>
        <taxon>Bacteria</taxon>
        <taxon>Bacillati</taxon>
        <taxon>Actinomycetota</taxon>
        <taxon>Actinomycetes</taxon>
        <taxon>Propionibacteriales</taxon>
        <taxon>Nocardioidaceae</taxon>
        <taxon>Nocardioides</taxon>
    </lineage>
</organism>
<evidence type="ECO:0000256" key="4">
    <source>
        <dbReference type="PIRSR" id="PIRSR001112-1"/>
    </source>
</evidence>
<gene>
    <name evidence="6" type="ORF">HNR19_004053</name>
</gene>
<feature type="active site" description="Proton donor" evidence="4">
    <location>
        <position position="330"/>
    </location>
</feature>
<dbReference type="PIRSF" id="PIRSF001112">
    <property type="entry name" value="Epoxide_hydrolase"/>
    <property type="match status" value="1"/>
</dbReference>
<protein>
    <submittedName>
        <fullName evidence="6">Pimeloyl-ACP methyl ester carboxylesterase</fullName>
    </submittedName>
</protein>